<dbReference type="GO" id="GO:0006974">
    <property type="term" value="P:DNA damage response"/>
    <property type="evidence" value="ECO:0007669"/>
    <property type="project" value="TreeGrafter"/>
</dbReference>
<dbReference type="InterPro" id="IPR000305">
    <property type="entry name" value="GIY-YIG_endonuc"/>
</dbReference>
<dbReference type="InterPro" id="IPR036876">
    <property type="entry name" value="UVR_dom_sf"/>
</dbReference>
<accession>X1UQF9</accession>
<dbReference type="SUPFAM" id="SSF46600">
    <property type="entry name" value="C-terminal UvrC-binding domain of UvrB"/>
    <property type="match status" value="1"/>
</dbReference>
<reference evidence="2" key="1">
    <citation type="journal article" date="2014" name="Front. Microbiol.">
        <title>High frequency of phylogenetically diverse reductive dehalogenase-homologous genes in deep subseafloor sedimentary metagenomes.</title>
        <authorList>
            <person name="Kawai M."/>
            <person name="Futagami T."/>
            <person name="Toyoda A."/>
            <person name="Takaki Y."/>
            <person name="Nishi S."/>
            <person name="Hori S."/>
            <person name="Arai W."/>
            <person name="Tsubouchi T."/>
            <person name="Morono Y."/>
            <person name="Uchiyama I."/>
            <person name="Ito T."/>
            <person name="Fujiyama A."/>
            <person name="Inagaki F."/>
            <person name="Takami H."/>
        </authorList>
    </citation>
    <scope>NUCLEOTIDE SEQUENCE</scope>
    <source>
        <strain evidence="2">Expedition CK06-06</strain>
    </source>
</reference>
<dbReference type="GO" id="GO:0009380">
    <property type="term" value="C:excinuclease repair complex"/>
    <property type="evidence" value="ECO:0007669"/>
    <property type="project" value="TreeGrafter"/>
</dbReference>
<feature type="non-terminal residue" evidence="2">
    <location>
        <position position="1"/>
    </location>
</feature>
<dbReference type="InterPro" id="IPR035901">
    <property type="entry name" value="GIY-YIG_endonuc_sf"/>
</dbReference>
<sequence>GKVTDIKHIIVDSESDALLLENNLIKKHQPRYNILLKDDKNFPWICIKNEPFPRIFSTRNVINDGSRYYGPYTSMLMVKTILNLIRQIYPLRTCKYKLTEKNIKQEKFKLCLEYHLGKCRGPCEGLQTEDDYNKAIANIRNILKGNIHDVLSYLKKLMKQYSDFLKFEEARLIKEKIEILERYKSKSTIVSPAIKNVDVFSIIDEKEYAYVNFLKVVNGAVIQAHTLEIKKKLDESRENLLLLAITEIREKVSSNANEIILPFKINLNIPGAKYIIPKRGDKRKL</sequence>
<feature type="non-terminal residue" evidence="2">
    <location>
        <position position="285"/>
    </location>
</feature>
<organism evidence="2">
    <name type="scientific">marine sediment metagenome</name>
    <dbReference type="NCBI Taxonomy" id="412755"/>
    <lineage>
        <taxon>unclassified sequences</taxon>
        <taxon>metagenomes</taxon>
        <taxon>ecological metagenomes</taxon>
    </lineage>
</organism>
<dbReference type="PROSITE" id="PS50164">
    <property type="entry name" value="GIY_YIG"/>
    <property type="match status" value="1"/>
</dbReference>
<dbReference type="PANTHER" id="PTHR30562:SF1">
    <property type="entry name" value="UVRABC SYSTEM PROTEIN C"/>
    <property type="match status" value="1"/>
</dbReference>
<dbReference type="SUPFAM" id="SSF82771">
    <property type="entry name" value="GIY-YIG endonuclease"/>
    <property type="match status" value="1"/>
</dbReference>
<gene>
    <name evidence="2" type="ORF">S12H4_28197</name>
</gene>
<proteinExistence type="predicted"/>
<dbReference type="EMBL" id="BARW01016157">
    <property type="protein sequence ID" value="GAJ02116.1"/>
    <property type="molecule type" value="Genomic_DNA"/>
</dbReference>
<protein>
    <recommendedName>
        <fullName evidence="1">GIY-YIG domain-containing protein</fullName>
    </recommendedName>
</protein>
<dbReference type="Gene3D" id="3.40.1440.10">
    <property type="entry name" value="GIY-YIG endonuclease"/>
    <property type="match status" value="1"/>
</dbReference>
<dbReference type="AlphaFoldDB" id="X1UQF9"/>
<dbReference type="PANTHER" id="PTHR30562">
    <property type="entry name" value="UVRC/OXIDOREDUCTASE"/>
    <property type="match status" value="1"/>
</dbReference>
<comment type="caution">
    <text evidence="2">The sequence shown here is derived from an EMBL/GenBank/DDBJ whole genome shotgun (WGS) entry which is preliminary data.</text>
</comment>
<dbReference type="Pfam" id="PF22920">
    <property type="entry name" value="UvrC_RNaseH"/>
    <property type="match status" value="1"/>
</dbReference>
<feature type="domain" description="GIY-YIG" evidence="1">
    <location>
        <begin position="1"/>
        <end position="34"/>
    </location>
</feature>
<evidence type="ECO:0000313" key="2">
    <source>
        <dbReference type="EMBL" id="GAJ02116.1"/>
    </source>
</evidence>
<dbReference type="InterPro" id="IPR050066">
    <property type="entry name" value="UvrABC_protein_C"/>
</dbReference>
<evidence type="ECO:0000259" key="1">
    <source>
        <dbReference type="PROSITE" id="PS50164"/>
    </source>
</evidence>
<name>X1UQF9_9ZZZZ</name>